<gene>
    <name evidence="2" type="ORF">M569_10248</name>
</gene>
<comment type="caution">
    <text evidence="2">The sequence shown here is derived from an EMBL/GenBank/DDBJ whole genome shotgun (WGS) entry which is preliminary data.</text>
</comment>
<dbReference type="AlphaFoldDB" id="S8DNF8"/>
<evidence type="ECO:0000256" key="1">
    <source>
        <dbReference type="SAM" id="MobiDB-lite"/>
    </source>
</evidence>
<proteinExistence type="predicted"/>
<feature type="region of interest" description="Disordered" evidence="1">
    <location>
        <begin position="1"/>
        <end position="35"/>
    </location>
</feature>
<evidence type="ECO:0000313" key="3">
    <source>
        <dbReference type="Proteomes" id="UP000015453"/>
    </source>
</evidence>
<organism evidence="2 3">
    <name type="scientific">Genlisea aurea</name>
    <dbReference type="NCBI Taxonomy" id="192259"/>
    <lineage>
        <taxon>Eukaryota</taxon>
        <taxon>Viridiplantae</taxon>
        <taxon>Streptophyta</taxon>
        <taxon>Embryophyta</taxon>
        <taxon>Tracheophyta</taxon>
        <taxon>Spermatophyta</taxon>
        <taxon>Magnoliopsida</taxon>
        <taxon>eudicotyledons</taxon>
        <taxon>Gunneridae</taxon>
        <taxon>Pentapetalae</taxon>
        <taxon>asterids</taxon>
        <taxon>lamiids</taxon>
        <taxon>Lamiales</taxon>
        <taxon>Lentibulariaceae</taxon>
        <taxon>Genlisea</taxon>
    </lineage>
</organism>
<sequence length="163" mass="18000">MFGNDDGKDGEKSQPEVDYPHPTSPIAGGTPLSDYGYRIAGGTPLSDYGYCIDTSESEPSRQRTRKKRKERVEASEEKSIDRIEGIAKATAEAFQQAISSINMKEVDNETPIVVALEALNMPLTTEQLLHVCTELTKPFAFRVFLNKDTPGRVGMVKDMIGKM</sequence>
<feature type="compositionally biased region" description="Basic and acidic residues" evidence="1">
    <location>
        <begin position="70"/>
        <end position="79"/>
    </location>
</feature>
<feature type="compositionally biased region" description="Basic and acidic residues" evidence="1">
    <location>
        <begin position="1"/>
        <end position="19"/>
    </location>
</feature>
<keyword evidence="3" id="KW-1185">Reference proteome</keyword>
<accession>S8DNF8</accession>
<dbReference type="Proteomes" id="UP000015453">
    <property type="component" value="Unassembled WGS sequence"/>
</dbReference>
<dbReference type="EMBL" id="AUSU01004762">
    <property type="protein sequence ID" value="EPS64533.1"/>
    <property type="molecule type" value="Genomic_DNA"/>
</dbReference>
<evidence type="ECO:0000313" key="2">
    <source>
        <dbReference type="EMBL" id="EPS64533.1"/>
    </source>
</evidence>
<name>S8DNF8_9LAMI</name>
<feature type="region of interest" description="Disordered" evidence="1">
    <location>
        <begin position="48"/>
        <end position="79"/>
    </location>
</feature>
<reference evidence="2 3" key="1">
    <citation type="journal article" date="2013" name="BMC Genomics">
        <title>The miniature genome of a carnivorous plant Genlisea aurea contains a low number of genes and short non-coding sequences.</title>
        <authorList>
            <person name="Leushkin E.V."/>
            <person name="Sutormin R.A."/>
            <person name="Nabieva E.R."/>
            <person name="Penin A.A."/>
            <person name="Kondrashov A.S."/>
            <person name="Logacheva M.D."/>
        </authorList>
    </citation>
    <scope>NUCLEOTIDE SEQUENCE [LARGE SCALE GENOMIC DNA]</scope>
</reference>
<protein>
    <submittedName>
        <fullName evidence="2">Uncharacterized protein</fullName>
    </submittedName>
</protein>